<reference evidence="2 3" key="1">
    <citation type="journal article" date="2022" name="Cell">
        <title>Repeat-based holocentromeres influence genome architecture and karyotype evolution.</title>
        <authorList>
            <person name="Hofstatter P.G."/>
            <person name="Thangavel G."/>
            <person name="Lux T."/>
            <person name="Neumann P."/>
            <person name="Vondrak T."/>
            <person name="Novak P."/>
            <person name="Zhang M."/>
            <person name="Costa L."/>
            <person name="Castellani M."/>
            <person name="Scott A."/>
            <person name="Toegelov H."/>
            <person name="Fuchs J."/>
            <person name="Mata-Sucre Y."/>
            <person name="Dias Y."/>
            <person name="Vanzela A.L.L."/>
            <person name="Huettel B."/>
            <person name="Almeida C.C.S."/>
            <person name="Simkova H."/>
            <person name="Souza G."/>
            <person name="Pedrosa-Harand A."/>
            <person name="Macas J."/>
            <person name="Mayer K.F.X."/>
            <person name="Houben A."/>
            <person name="Marques A."/>
        </authorList>
    </citation>
    <scope>NUCLEOTIDE SEQUENCE [LARGE SCALE GENOMIC DNA]</scope>
    <source>
        <strain evidence="2">RhyTen1mFocal</strain>
    </source>
</reference>
<gene>
    <name evidence="2" type="ORF">LUZ61_016415</name>
</gene>
<dbReference type="SUPFAM" id="SSF81383">
    <property type="entry name" value="F-box domain"/>
    <property type="match status" value="1"/>
</dbReference>
<dbReference type="InterPro" id="IPR005174">
    <property type="entry name" value="KIB1-4_b-propeller"/>
</dbReference>
<feature type="domain" description="F-box" evidence="1">
    <location>
        <begin position="1"/>
        <end position="54"/>
    </location>
</feature>
<dbReference type="EMBL" id="JAMRDG010000002">
    <property type="protein sequence ID" value="KAJ3687251.1"/>
    <property type="molecule type" value="Genomic_DNA"/>
</dbReference>
<dbReference type="CDD" id="cd09917">
    <property type="entry name" value="F-box_SF"/>
    <property type="match status" value="1"/>
</dbReference>
<proteinExistence type="predicted"/>
<dbReference type="PROSITE" id="PS50181">
    <property type="entry name" value="FBOX"/>
    <property type="match status" value="1"/>
</dbReference>
<dbReference type="Pfam" id="PF00646">
    <property type="entry name" value="F-box"/>
    <property type="match status" value="1"/>
</dbReference>
<evidence type="ECO:0000259" key="1">
    <source>
        <dbReference type="PROSITE" id="PS50181"/>
    </source>
</evidence>
<evidence type="ECO:0000313" key="3">
    <source>
        <dbReference type="Proteomes" id="UP001210211"/>
    </source>
</evidence>
<comment type="caution">
    <text evidence="2">The sequence shown here is derived from an EMBL/GenBank/DDBJ whole genome shotgun (WGS) entry which is preliminary data.</text>
</comment>
<name>A0AAD5Z5J3_9POAL</name>
<organism evidence="2 3">
    <name type="scientific">Rhynchospora tenuis</name>
    <dbReference type="NCBI Taxonomy" id="198213"/>
    <lineage>
        <taxon>Eukaryota</taxon>
        <taxon>Viridiplantae</taxon>
        <taxon>Streptophyta</taxon>
        <taxon>Embryophyta</taxon>
        <taxon>Tracheophyta</taxon>
        <taxon>Spermatophyta</taxon>
        <taxon>Magnoliopsida</taxon>
        <taxon>Liliopsida</taxon>
        <taxon>Poales</taxon>
        <taxon>Cyperaceae</taxon>
        <taxon>Cyperoideae</taxon>
        <taxon>Rhynchosporeae</taxon>
        <taxon>Rhynchospora</taxon>
    </lineage>
</organism>
<dbReference type="InterPro" id="IPR036047">
    <property type="entry name" value="F-box-like_dom_sf"/>
</dbReference>
<accession>A0AAD5Z5J3</accession>
<dbReference type="Gene3D" id="1.20.1280.50">
    <property type="match status" value="1"/>
</dbReference>
<evidence type="ECO:0000313" key="2">
    <source>
        <dbReference type="EMBL" id="KAJ3687251.1"/>
    </source>
</evidence>
<dbReference type="Proteomes" id="UP001210211">
    <property type="component" value="Unassembled WGS sequence"/>
</dbReference>
<dbReference type="PANTHER" id="PTHR44586:SF25">
    <property type="entry name" value="(WILD MALAYSIAN BANANA) HYPOTHETICAL PROTEIN"/>
    <property type="match status" value="1"/>
</dbReference>
<sequence>MTNWSELPNDVLKYLTSFLSIPDYHRFGAVCQTWWSIAKQKHHRPPPHLPWLVLGDDNATEKHAFFNLSENMHYHIDIPELQGQYICGFSYGWLFTIDTELNCHLLNPLTRKQFDLPPLPPYNEYYKTNPFVMEPTENCTESEEMRMLLVCKAVLDYDPSERSDFKVVIVYGESSKLAFWRSGDPKWSFIKGHYSNMEDVLFSNGKLYAFN</sequence>
<dbReference type="Pfam" id="PF03478">
    <property type="entry name" value="Beta-prop_KIB1-4"/>
    <property type="match status" value="1"/>
</dbReference>
<dbReference type="AlphaFoldDB" id="A0AAD5Z5J3"/>
<keyword evidence="3" id="KW-1185">Reference proteome</keyword>
<dbReference type="PANTHER" id="PTHR44586">
    <property type="entry name" value="F-BOX DOMAIN CONTAINING PROTEIN, EXPRESSED"/>
    <property type="match status" value="1"/>
</dbReference>
<protein>
    <recommendedName>
        <fullName evidence="1">F-box domain-containing protein</fullName>
    </recommendedName>
</protein>
<dbReference type="InterPro" id="IPR001810">
    <property type="entry name" value="F-box_dom"/>
</dbReference>